<feature type="domain" description="SSD" evidence="9">
    <location>
        <begin position="228"/>
        <end position="333"/>
    </location>
</feature>
<feature type="region of interest" description="Disordered" evidence="7">
    <location>
        <begin position="688"/>
        <end position="707"/>
    </location>
</feature>
<evidence type="ECO:0000256" key="7">
    <source>
        <dbReference type="SAM" id="MobiDB-lite"/>
    </source>
</evidence>
<feature type="transmembrane region" description="Helical" evidence="8">
    <location>
        <begin position="573"/>
        <end position="591"/>
    </location>
</feature>
<feature type="transmembrane region" description="Helical" evidence="8">
    <location>
        <begin position="516"/>
        <end position="533"/>
    </location>
</feature>
<dbReference type="Gene3D" id="1.20.1640.10">
    <property type="entry name" value="Multidrug efflux transporter AcrB transmembrane domain"/>
    <property type="match status" value="2"/>
</dbReference>
<comment type="subcellular location">
    <subcellularLocation>
        <location evidence="1">Cell membrane</location>
        <topology evidence="1">Multi-pass membrane protein</topology>
    </subcellularLocation>
</comment>
<accession>A0ABT0XVT3</accession>
<dbReference type="EMBL" id="JAMQOL010000010">
    <property type="protein sequence ID" value="MCM4077720.1"/>
    <property type="molecule type" value="Genomic_DNA"/>
</dbReference>
<dbReference type="PANTHER" id="PTHR33406">
    <property type="entry name" value="MEMBRANE PROTEIN MJ1562-RELATED"/>
    <property type="match status" value="1"/>
</dbReference>
<dbReference type="PROSITE" id="PS50156">
    <property type="entry name" value="SSD"/>
    <property type="match status" value="1"/>
</dbReference>
<keyword evidence="3" id="KW-1003">Cell membrane</keyword>
<feature type="transmembrane region" description="Helical" evidence="8">
    <location>
        <begin position="540"/>
        <end position="561"/>
    </location>
</feature>
<evidence type="ECO:0000313" key="10">
    <source>
        <dbReference type="EMBL" id="MCM4077720.1"/>
    </source>
</evidence>
<evidence type="ECO:0000256" key="6">
    <source>
        <dbReference type="ARBA" id="ARBA00023136"/>
    </source>
</evidence>
<dbReference type="Proteomes" id="UP001523216">
    <property type="component" value="Unassembled WGS sequence"/>
</dbReference>
<evidence type="ECO:0000256" key="1">
    <source>
        <dbReference type="ARBA" id="ARBA00004651"/>
    </source>
</evidence>
<evidence type="ECO:0000256" key="5">
    <source>
        <dbReference type="ARBA" id="ARBA00022989"/>
    </source>
</evidence>
<dbReference type="Pfam" id="PF03176">
    <property type="entry name" value="MMPL"/>
    <property type="match status" value="2"/>
</dbReference>
<feature type="compositionally biased region" description="Polar residues" evidence="7">
    <location>
        <begin position="696"/>
        <end position="707"/>
    </location>
</feature>
<dbReference type="InterPro" id="IPR004869">
    <property type="entry name" value="MMPL_dom"/>
</dbReference>
<evidence type="ECO:0000256" key="8">
    <source>
        <dbReference type="SAM" id="Phobius"/>
    </source>
</evidence>
<keyword evidence="11" id="KW-1185">Reference proteome</keyword>
<evidence type="ECO:0000259" key="9">
    <source>
        <dbReference type="PROSITE" id="PS50156"/>
    </source>
</evidence>
<dbReference type="InterPro" id="IPR000731">
    <property type="entry name" value="SSD"/>
</dbReference>
<evidence type="ECO:0000256" key="3">
    <source>
        <dbReference type="ARBA" id="ARBA00022475"/>
    </source>
</evidence>
<feature type="transmembrane region" description="Helical" evidence="8">
    <location>
        <begin position="640"/>
        <end position="661"/>
    </location>
</feature>
<protein>
    <submittedName>
        <fullName evidence="10">MMPL family transporter</fullName>
    </submittedName>
</protein>
<feature type="transmembrane region" description="Helical" evidence="8">
    <location>
        <begin position="236"/>
        <end position="258"/>
    </location>
</feature>
<dbReference type="RefSeq" id="WP_251797566.1">
    <property type="nucleotide sequence ID" value="NZ_JAMQOL010000010.1"/>
</dbReference>
<feature type="transmembrane region" description="Helical" evidence="8">
    <location>
        <begin position="201"/>
        <end position="224"/>
    </location>
</feature>
<evidence type="ECO:0000256" key="2">
    <source>
        <dbReference type="ARBA" id="ARBA00010157"/>
    </source>
</evidence>
<proteinExistence type="inferred from homology"/>
<evidence type="ECO:0000256" key="4">
    <source>
        <dbReference type="ARBA" id="ARBA00022692"/>
    </source>
</evidence>
<comment type="similarity">
    <text evidence="2">Belongs to the resistance-nodulation-cell division (RND) (TC 2.A.6) family. MmpL subfamily.</text>
</comment>
<feature type="transmembrane region" description="Helical" evidence="8">
    <location>
        <begin position="611"/>
        <end position="634"/>
    </location>
</feature>
<gene>
    <name evidence="10" type="ORF">LXN57_09090</name>
</gene>
<feature type="transmembrane region" description="Helical" evidence="8">
    <location>
        <begin position="371"/>
        <end position="389"/>
    </location>
</feature>
<reference evidence="10 11" key="1">
    <citation type="submission" date="2022-06" db="EMBL/GenBank/DDBJ databases">
        <title>Actinoplanes abujensis sp. nov., isolated from Nigerian arid soil.</title>
        <authorList>
            <person name="Ding P."/>
        </authorList>
    </citation>
    <scope>NUCLEOTIDE SEQUENCE [LARGE SCALE GENOMIC DNA]</scope>
    <source>
        <strain evidence="11">TRM88002</strain>
    </source>
</reference>
<feature type="transmembrane region" description="Helical" evidence="8">
    <location>
        <begin position="17"/>
        <end position="35"/>
    </location>
</feature>
<feature type="transmembrane region" description="Helical" evidence="8">
    <location>
        <begin position="172"/>
        <end position="194"/>
    </location>
</feature>
<organism evidence="10 11">
    <name type="scientific">Paractinoplanes hotanensis</name>
    <dbReference type="NCBI Taxonomy" id="2906497"/>
    <lineage>
        <taxon>Bacteria</taxon>
        <taxon>Bacillati</taxon>
        <taxon>Actinomycetota</taxon>
        <taxon>Actinomycetes</taxon>
        <taxon>Micromonosporales</taxon>
        <taxon>Micromonosporaceae</taxon>
        <taxon>Paractinoplanes</taxon>
    </lineage>
</organism>
<comment type="caution">
    <text evidence="10">The sequence shown here is derived from an EMBL/GenBank/DDBJ whole genome shotgun (WGS) entry which is preliminary data.</text>
</comment>
<dbReference type="PANTHER" id="PTHR33406:SF6">
    <property type="entry name" value="MEMBRANE PROTEIN YDGH-RELATED"/>
    <property type="match status" value="1"/>
</dbReference>
<dbReference type="SUPFAM" id="SSF82866">
    <property type="entry name" value="Multidrug efflux transporter AcrB transmembrane domain"/>
    <property type="match status" value="2"/>
</dbReference>
<keyword evidence="4 8" id="KW-0812">Transmembrane</keyword>
<dbReference type="InterPro" id="IPR050545">
    <property type="entry name" value="Mycobact_MmpL"/>
</dbReference>
<feature type="transmembrane region" description="Helical" evidence="8">
    <location>
        <begin position="279"/>
        <end position="300"/>
    </location>
</feature>
<evidence type="ECO:0000313" key="11">
    <source>
        <dbReference type="Proteomes" id="UP001523216"/>
    </source>
</evidence>
<feature type="transmembrane region" description="Helical" evidence="8">
    <location>
        <begin position="312"/>
        <end position="339"/>
    </location>
</feature>
<keyword evidence="5 8" id="KW-1133">Transmembrane helix</keyword>
<keyword evidence="6 8" id="KW-0472">Membrane</keyword>
<sequence length="707" mass="73453">MATGGVARLVCGRWSKWVVLALWVVVLGLAGPLAGKLGEVQENDNSAWLPGGAESTQVAELQRQFQPDDIAPAIVVYERTGGLTGADRAAAADDARALAGTEGVSGQIAGPIESPDKAALEIIVPIRIDSDGWEALPDIAEGVKNTAEEGAPAGLDVYLAGPVAVAADSAGAFAGIDGTLLYTTLTVVAIILLITYRSPVLWLLPILTAGVALAASQALIYLLAEHAGLTVNAQSAGILTVLVFGAGTDYALLLVARYREELRRHKDRHEAMQFALHRAGPAIIASAATVAIGMTCLTLAELNSTAGLGPVAALGIVVGLAAMVTLLPALLVVFGRWLFWPVRPRFGTPEPTATGLWARLGGRIARRPRRVWITTAVVLGAMALGLLQLNATGLSQADQFTTEQPSTVAEEALARHFPAGGGQPVTVIANAASATEVSRGLAAVPGISEVAEPVVRGNLALIDGTLASAPDSRAAQETVERARDALHAIPGADAKVGGGTAILLDINTANDHDNRLIIPLVLLVVLVILGLLLRAVVAPLILIGTVVLSFAAALGVSVLVFRHLLDFPAEDTSFPLFVFVFLVALGIDYNIFLMTRVREEAATHGTRRGALIGLAATGGVITSAGIVLAGTFAALASLPLVAFVQIGFAVAFGVLLDTLIVRSVLVTALNLDVGRWMWWPSRLSHKLDEPGDQPGTPLSSSEPELTH</sequence>
<name>A0ABT0XVT3_9ACTN</name>